<dbReference type="GO" id="GO:0006950">
    <property type="term" value="P:response to stress"/>
    <property type="evidence" value="ECO:0007669"/>
    <property type="project" value="UniProtKB-ARBA"/>
</dbReference>
<dbReference type="InterPro" id="IPR036910">
    <property type="entry name" value="HMG_box_dom_sf"/>
</dbReference>
<dbReference type="PANTHER" id="PTHR23099:SF0">
    <property type="entry name" value="GERM CELL NUCLEAR ACIDIC PROTEIN"/>
    <property type="match status" value="1"/>
</dbReference>
<dbReference type="Gene3D" id="1.10.30.10">
    <property type="entry name" value="High mobility group box domain"/>
    <property type="match status" value="1"/>
</dbReference>
<sequence>MYIKETNQNPGRNWDEPHVPRKTSPAQSNVPKTAPAPKQTKKSFDAKKCQLATDFLQQLDAHITHGKIGELTESTGGVKIVWSNTLKTTAGRANWRRESVKSKPTSDNGRMDEKQYRHHSTIELAEKIIDDEQRLFNVIAHEFCHLANFMISGVTDNPHGKEFKVWAGKCSQLFGSQGVKVTTKHTYEIDFKYVWTCTACGCEYKRHSKSIDPQRHRCGALPRQTPALSEYQVFVKEQMKIVKGENPSSPQKEIMRMIADKWAKVKK</sequence>
<dbReference type="GO" id="GO:0005634">
    <property type="term" value="C:nucleus"/>
    <property type="evidence" value="ECO:0007669"/>
    <property type="project" value="TreeGrafter"/>
</dbReference>
<proteinExistence type="predicted"/>
<dbReference type="CDD" id="cd00084">
    <property type="entry name" value="HMG-box_SF"/>
    <property type="match status" value="1"/>
</dbReference>
<organism evidence="3 4">
    <name type="scientific">Trichoderma cornu-damae</name>
    <dbReference type="NCBI Taxonomy" id="654480"/>
    <lineage>
        <taxon>Eukaryota</taxon>
        <taxon>Fungi</taxon>
        <taxon>Dikarya</taxon>
        <taxon>Ascomycota</taxon>
        <taxon>Pezizomycotina</taxon>
        <taxon>Sordariomycetes</taxon>
        <taxon>Hypocreomycetidae</taxon>
        <taxon>Hypocreales</taxon>
        <taxon>Hypocreaceae</taxon>
        <taxon>Trichoderma</taxon>
    </lineage>
</organism>
<dbReference type="Pfam" id="PF17283">
    <property type="entry name" value="Zn_ribbon_SprT"/>
    <property type="match status" value="1"/>
</dbReference>
<feature type="compositionally biased region" description="Polar residues" evidence="1">
    <location>
        <begin position="1"/>
        <end position="11"/>
    </location>
</feature>
<reference evidence="3" key="1">
    <citation type="submission" date="2021-08" db="EMBL/GenBank/DDBJ databases">
        <title>Chromosome-Level Trichoderma cornu-damae using Hi-C Data.</title>
        <authorList>
            <person name="Kim C.S."/>
        </authorList>
    </citation>
    <scope>NUCLEOTIDE SEQUENCE</scope>
    <source>
        <strain evidence="3">KA19-0412C</strain>
    </source>
</reference>
<dbReference type="InterPro" id="IPR006640">
    <property type="entry name" value="SprT-like_domain"/>
</dbReference>
<dbReference type="Proteomes" id="UP000827724">
    <property type="component" value="Unassembled WGS sequence"/>
</dbReference>
<gene>
    <name evidence="3" type="ORF">Trco_005450</name>
</gene>
<evidence type="ECO:0000313" key="4">
    <source>
        <dbReference type="Proteomes" id="UP000827724"/>
    </source>
</evidence>
<evidence type="ECO:0000256" key="1">
    <source>
        <dbReference type="SAM" id="MobiDB-lite"/>
    </source>
</evidence>
<evidence type="ECO:0000259" key="2">
    <source>
        <dbReference type="SMART" id="SM00731"/>
    </source>
</evidence>
<dbReference type="PANTHER" id="PTHR23099">
    <property type="entry name" value="TRANSCRIPTIONAL REGULATOR"/>
    <property type="match status" value="1"/>
</dbReference>
<protein>
    <recommendedName>
        <fullName evidence="2">SprT-like domain-containing protein</fullName>
    </recommendedName>
</protein>
<dbReference type="Pfam" id="PF10263">
    <property type="entry name" value="SprT-like"/>
    <property type="match status" value="1"/>
</dbReference>
<feature type="domain" description="SprT-like" evidence="2">
    <location>
        <begin position="57"/>
        <end position="225"/>
    </location>
</feature>
<feature type="region of interest" description="Disordered" evidence="1">
    <location>
        <begin position="96"/>
        <end position="115"/>
    </location>
</feature>
<comment type="caution">
    <text evidence="3">The sequence shown here is derived from an EMBL/GenBank/DDBJ whole genome shotgun (WGS) entry which is preliminary data.</text>
</comment>
<accession>A0A9P8QPT7</accession>
<dbReference type="SUPFAM" id="SSF47095">
    <property type="entry name" value="HMG-box"/>
    <property type="match status" value="1"/>
</dbReference>
<dbReference type="OrthoDB" id="20772at2759"/>
<name>A0A9P8QPT7_9HYPO</name>
<dbReference type="SMART" id="SM00731">
    <property type="entry name" value="SprT"/>
    <property type="match status" value="1"/>
</dbReference>
<evidence type="ECO:0000313" key="3">
    <source>
        <dbReference type="EMBL" id="KAH6606297.1"/>
    </source>
</evidence>
<feature type="region of interest" description="Disordered" evidence="1">
    <location>
        <begin position="1"/>
        <end position="44"/>
    </location>
</feature>
<keyword evidence="4" id="KW-1185">Reference proteome</keyword>
<dbReference type="InterPro" id="IPR035240">
    <property type="entry name" value="SprT_Zn_ribbon"/>
</dbReference>
<dbReference type="EMBL" id="JAIWOZ010000004">
    <property type="protein sequence ID" value="KAH6606297.1"/>
    <property type="molecule type" value="Genomic_DNA"/>
</dbReference>
<dbReference type="AlphaFoldDB" id="A0A9P8QPT7"/>